<accession>A0A9J6DNR0</accession>
<feature type="compositionally biased region" description="Polar residues" evidence="1">
    <location>
        <begin position="60"/>
        <end position="73"/>
    </location>
</feature>
<dbReference type="EMBL" id="JABSTU010000008">
    <property type="protein sequence ID" value="KAH8023643.1"/>
    <property type="molecule type" value="Genomic_DNA"/>
</dbReference>
<feature type="region of interest" description="Disordered" evidence="1">
    <location>
        <begin position="479"/>
        <end position="568"/>
    </location>
</feature>
<keyword evidence="3" id="KW-1185">Reference proteome</keyword>
<dbReference type="Proteomes" id="UP000821866">
    <property type="component" value="Chromosome 6"/>
</dbReference>
<feature type="region of interest" description="Disordered" evidence="1">
    <location>
        <begin position="1"/>
        <end position="85"/>
    </location>
</feature>
<reference evidence="2" key="2">
    <citation type="submission" date="2021-09" db="EMBL/GenBank/DDBJ databases">
        <authorList>
            <person name="Jia N."/>
            <person name="Wang J."/>
            <person name="Shi W."/>
            <person name="Du L."/>
            <person name="Sun Y."/>
            <person name="Zhan W."/>
            <person name="Jiang J."/>
            <person name="Wang Q."/>
            <person name="Zhang B."/>
            <person name="Ji P."/>
            <person name="Sakyi L.B."/>
            <person name="Cui X."/>
            <person name="Yuan T."/>
            <person name="Jiang B."/>
            <person name="Yang W."/>
            <person name="Lam T.T.-Y."/>
            <person name="Chang Q."/>
            <person name="Ding S."/>
            <person name="Wang X."/>
            <person name="Zhu J."/>
            <person name="Ruan X."/>
            <person name="Zhao L."/>
            <person name="Wei J."/>
            <person name="Que T."/>
            <person name="Du C."/>
            <person name="Cheng J."/>
            <person name="Dai P."/>
            <person name="Han X."/>
            <person name="Huang E."/>
            <person name="Gao Y."/>
            <person name="Liu J."/>
            <person name="Shao H."/>
            <person name="Ye R."/>
            <person name="Li L."/>
            <person name="Wei W."/>
            <person name="Wang X."/>
            <person name="Wang C."/>
            <person name="Huo Q."/>
            <person name="Li W."/>
            <person name="Guo W."/>
            <person name="Chen H."/>
            <person name="Chen S."/>
            <person name="Zhou L."/>
            <person name="Zhou L."/>
            <person name="Ni X."/>
            <person name="Tian J."/>
            <person name="Zhou Y."/>
            <person name="Sheng Y."/>
            <person name="Liu T."/>
            <person name="Pan Y."/>
            <person name="Xia L."/>
            <person name="Li J."/>
            <person name="Zhao F."/>
            <person name="Cao W."/>
        </authorList>
    </citation>
    <scope>NUCLEOTIDE SEQUENCE</scope>
    <source>
        <strain evidence="2">Rmic-2018</strain>
        <tissue evidence="2">Larvae</tissue>
    </source>
</reference>
<organism evidence="2 3">
    <name type="scientific">Rhipicephalus microplus</name>
    <name type="common">Cattle tick</name>
    <name type="synonym">Boophilus microplus</name>
    <dbReference type="NCBI Taxonomy" id="6941"/>
    <lineage>
        <taxon>Eukaryota</taxon>
        <taxon>Metazoa</taxon>
        <taxon>Ecdysozoa</taxon>
        <taxon>Arthropoda</taxon>
        <taxon>Chelicerata</taxon>
        <taxon>Arachnida</taxon>
        <taxon>Acari</taxon>
        <taxon>Parasitiformes</taxon>
        <taxon>Ixodida</taxon>
        <taxon>Ixodoidea</taxon>
        <taxon>Ixodidae</taxon>
        <taxon>Rhipicephalinae</taxon>
        <taxon>Rhipicephalus</taxon>
        <taxon>Boophilus</taxon>
    </lineage>
</organism>
<dbReference type="VEuPathDB" id="VectorBase:LOC119172775"/>
<evidence type="ECO:0000313" key="3">
    <source>
        <dbReference type="Proteomes" id="UP000821866"/>
    </source>
</evidence>
<dbReference type="AlphaFoldDB" id="A0A9J6DNR0"/>
<sequence length="568" mass="59576">MQPPQPGFEPATCGSKGPANRQAGATRISHAGSSKQDSQISHKDGQFKRPFDPAPRTRAAQLSTGSTLPSTPNSQSSSLGSTCSSMASQIAPHVLASRKKDRSQLPVRSNVPHLGSSVNQNVSSLKSPSTVHRKVSPIVSKISRGPHSVSGAVQRSQCSGNTEFKLPGAPQKLSAISSPDLRTLKSGDGDKQCLAAKSMCRSDENLAFERNYEVKKDLFSTREVCGGTGNSTENQSSQFFGAASGLHGSSHSPLLSNQHSSPAPLGLVFPKGFVHHSRAELGTLCAGAPQNIALALVNPTGESRGYQIRQLRSSVDGRTPKNAEMVNVQFPGLHTLASGGFMEIEGSFLSMTPGLVEAVLGIFLGARGGHKALHSVTLAARVEEPCVTLEPSQDINFEGLHFDGEQSSVKSCGSYKVTIINKSCCAVPVVVCIRGSNQTVADNTLHMKDVTRRGAAPHVLAPANVTQCVAAVVPPAPPAGAACTAPPPDKQGRQTPVSAEPRTTAGAVRFESSVNVPAQQAPSTTSQEVMDTSPFPLVPQTPKDRIGATPWSVPKKKNLESQGPQKAL</sequence>
<feature type="compositionally biased region" description="Polar residues" evidence="1">
    <location>
        <begin position="512"/>
        <end position="530"/>
    </location>
</feature>
<comment type="caution">
    <text evidence="2">The sequence shown here is derived from an EMBL/GenBank/DDBJ whole genome shotgun (WGS) entry which is preliminary data.</text>
</comment>
<proteinExistence type="predicted"/>
<name>A0A9J6DNR0_RHIMP</name>
<feature type="compositionally biased region" description="Polar residues" evidence="1">
    <location>
        <begin position="116"/>
        <end position="130"/>
    </location>
</feature>
<gene>
    <name evidence="2" type="ORF">HPB51_015139</name>
</gene>
<feature type="region of interest" description="Disordered" evidence="1">
    <location>
        <begin position="97"/>
        <end position="133"/>
    </location>
</feature>
<protein>
    <submittedName>
        <fullName evidence="2">Uncharacterized protein</fullName>
    </submittedName>
</protein>
<feature type="compositionally biased region" description="Basic and acidic residues" evidence="1">
    <location>
        <begin position="40"/>
        <end position="51"/>
    </location>
</feature>
<reference evidence="2" key="1">
    <citation type="journal article" date="2020" name="Cell">
        <title>Large-Scale Comparative Analyses of Tick Genomes Elucidate Their Genetic Diversity and Vector Capacities.</title>
        <authorList>
            <consortium name="Tick Genome and Microbiome Consortium (TIGMIC)"/>
            <person name="Jia N."/>
            <person name="Wang J."/>
            <person name="Shi W."/>
            <person name="Du L."/>
            <person name="Sun Y."/>
            <person name="Zhan W."/>
            <person name="Jiang J.F."/>
            <person name="Wang Q."/>
            <person name="Zhang B."/>
            <person name="Ji P."/>
            <person name="Bell-Sakyi L."/>
            <person name="Cui X.M."/>
            <person name="Yuan T.T."/>
            <person name="Jiang B.G."/>
            <person name="Yang W.F."/>
            <person name="Lam T.T."/>
            <person name="Chang Q.C."/>
            <person name="Ding S.J."/>
            <person name="Wang X.J."/>
            <person name="Zhu J.G."/>
            <person name="Ruan X.D."/>
            <person name="Zhao L."/>
            <person name="Wei J.T."/>
            <person name="Ye R.Z."/>
            <person name="Que T.C."/>
            <person name="Du C.H."/>
            <person name="Zhou Y.H."/>
            <person name="Cheng J.X."/>
            <person name="Dai P.F."/>
            <person name="Guo W.B."/>
            <person name="Han X.H."/>
            <person name="Huang E.J."/>
            <person name="Li L.F."/>
            <person name="Wei W."/>
            <person name="Gao Y.C."/>
            <person name="Liu J.Z."/>
            <person name="Shao H.Z."/>
            <person name="Wang X."/>
            <person name="Wang C.C."/>
            <person name="Yang T.C."/>
            <person name="Huo Q.B."/>
            <person name="Li W."/>
            <person name="Chen H.Y."/>
            <person name="Chen S.E."/>
            <person name="Zhou L.G."/>
            <person name="Ni X.B."/>
            <person name="Tian J.H."/>
            <person name="Sheng Y."/>
            <person name="Liu T."/>
            <person name="Pan Y.S."/>
            <person name="Xia L.Y."/>
            <person name="Li J."/>
            <person name="Zhao F."/>
            <person name="Cao W.C."/>
        </authorList>
    </citation>
    <scope>NUCLEOTIDE SEQUENCE</scope>
    <source>
        <strain evidence="2">Rmic-2018</strain>
    </source>
</reference>
<feature type="compositionally biased region" description="Low complexity" evidence="1">
    <location>
        <begin position="74"/>
        <end position="85"/>
    </location>
</feature>
<evidence type="ECO:0000256" key="1">
    <source>
        <dbReference type="SAM" id="MobiDB-lite"/>
    </source>
</evidence>
<evidence type="ECO:0000313" key="2">
    <source>
        <dbReference type="EMBL" id="KAH8023643.1"/>
    </source>
</evidence>